<organism evidence="8 9">
    <name type="scientific">Anaerocolumna jejuensis DSM 15929</name>
    <dbReference type="NCBI Taxonomy" id="1121322"/>
    <lineage>
        <taxon>Bacteria</taxon>
        <taxon>Bacillati</taxon>
        <taxon>Bacillota</taxon>
        <taxon>Clostridia</taxon>
        <taxon>Lachnospirales</taxon>
        <taxon>Lachnospiraceae</taxon>
        <taxon>Anaerocolumna</taxon>
    </lineage>
</organism>
<feature type="domain" description="Peptidase S8/S53" evidence="7">
    <location>
        <begin position="96"/>
        <end position="209"/>
    </location>
</feature>
<evidence type="ECO:0000256" key="1">
    <source>
        <dbReference type="ARBA" id="ARBA00011073"/>
    </source>
</evidence>
<evidence type="ECO:0000259" key="7">
    <source>
        <dbReference type="Pfam" id="PF00082"/>
    </source>
</evidence>
<dbReference type="CDD" id="cd07478">
    <property type="entry name" value="Peptidases_S8_CspA-like"/>
    <property type="match status" value="1"/>
</dbReference>
<protein>
    <submittedName>
        <fullName evidence="8">Subtilase family protein</fullName>
    </submittedName>
</protein>
<dbReference type="EMBL" id="FRAC01000024">
    <property type="protein sequence ID" value="SHL14392.1"/>
    <property type="molecule type" value="Genomic_DNA"/>
</dbReference>
<keyword evidence="6" id="KW-0472">Membrane</keyword>
<evidence type="ECO:0000256" key="2">
    <source>
        <dbReference type="ARBA" id="ARBA00022670"/>
    </source>
</evidence>
<dbReference type="Gene3D" id="3.40.50.200">
    <property type="entry name" value="Peptidase S8/S53 domain"/>
    <property type="match status" value="1"/>
</dbReference>
<evidence type="ECO:0000256" key="5">
    <source>
        <dbReference type="PROSITE-ProRule" id="PRU01240"/>
    </source>
</evidence>
<dbReference type="PRINTS" id="PR00723">
    <property type="entry name" value="SUBTILISIN"/>
</dbReference>
<dbReference type="PANTHER" id="PTHR43806">
    <property type="entry name" value="PEPTIDASE S8"/>
    <property type="match status" value="1"/>
</dbReference>
<dbReference type="Proteomes" id="UP000184386">
    <property type="component" value="Unassembled WGS sequence"/>
</dbReference>
<dbReference type="AlphaFoldDB" id="A0A1M6Y8C4"/>
<evidence type="ECO:0000256" key="3">
    <source>
        <dbReference type="ARBA" id="ARBA00022801"/>
    </source>
</evidence>
<dbReference type="InterPro" id="IPR017310">
    <property type="entry name" value="Pept_S8A_subtilisin_clostridia"/>
</dbReference>
<keyword evidence="9" id="KW-1185">Reference proteome</keyword>
<dbReference type="GO" id="GO:0006508">
    <property type="term" value="P:proteolysis"/>
    <property type="evidence" value="ECO:0007669"/>
    <property type="project" value="UniProtKB-KW"/>
</dbReference>
<dbReference type="STRING" id="1121322.SAMN02745136_04192"/>
<dbReference type="OrthoDB" id="9762689at2"/>
<keyword evidence="4" id="KW-0720">Serine protease</keyword>
<comment type="similarity">
    <text evidence="1 5">Belongs to the peptidase S8 family.</text>
</comment>
<dbReference type="PANTHER" id="PTHR43806:SF11">
    <property type="entry name" value="CEREVISIN-RELATED"/>
    <property type="match status" value="1"/>
</dbReference>
<dbReference type="InterPro" id="IPR015500">
    <property type="entry name" value="Peptidase_S8_subtilisin-rel"/>
</dbReference>
<proteinExistence type="inferred from homology"/>
<keyword evidence="6" id="KW-0812">Transmembrane</keyword>
<dbReference type="Pfam" id="PF00082">
    <property type="entry name" value="Peptidase_S8"/>
    <property type="match status" value="2"/>
</dbReference>
<sequence length="555" mass="60924">MDNGTQNVITSEAYADLIVDFTRMSEEEKKNLGFPVQKINEQFSVIHIPTEDITPETMQIYGYSAMPKCYGITTYRHEIIDYAYTVQKFGLEDIKGNGILIGIVDTGIDYTNPIFLKANNTTKIRAIWDQTIDIREKAPVGFLYGTEYTSEDIDEALKEENPLEVLPSKDEVGEGTAMAAIAAGGNPEASAFSGIAINAELAVVKLKPAKTYLTEFYGIPETAICYQQNDIMLGVKYLLQVAERFNIPIAICIGLSSSQGAHDGQDIMSRYLEDCGKNTGVGIAAAVGNEGDQELHYYGIKASDENYTTAELNVGGDNPDFSMELWTNIHSTMNVFLLSPSGETVLHIDASLPPSHNTVVTYKETTLYVDLFMNETYSVKKLLLFRFRNTEEGVWRFRMEEGVGLISNFHIWLPIRNFLTGNTYFLNSNPNTTISIPGNAAQVITVTSYNAVTNTLAASAGRGFTSNNLPKPDIAAPGENIIVPTLEGGFYPLSGSGLAVAFTAGILAAIMEGGVILSIMPDINTQLLRFVLTYLARRDAGMEYPNPDWGYGYII</sequence>
<dbReference type="Gene3D" id="2.60.120.1290">
    <property type="match status" value="1"/>
</dbReference>
<gene>
    <name evidence="8" type="ORF">SAMN02745136_04192</name>
</gene>
<keyword evidence="6" id="KW-1133">Transmembrane helix</keyword>
<reference evidence="8 9" key="1">
    <citation type="submission" date="2016-11" db="EMBL/GenBank/DDBJ databases">
        <authorList>
            <person name="Jaros S."/>
            <person name="Januszkiewicz K."/>
            <person name="Wedrychowicz H."/>
        </authorList>
    </citation>
    <scope>NUCLEOTIDE SEQUENCE [LARGE SCALE GENOMIC DNA]</scope>
    <source>
        <strain evidence="8 9">DSM 15929</strain>
    </source>
</reference>
<keyword evidence="3" id="KW-0378">Hydrolase</keyword>
<dbReference type="GO" id="GO:0004252">
    <property type="term" value="F:serine-type endopeptidase activity"/>
    <property type="evidence" value="ECO:0007669"/>
    <property type="project" value="InterPro"/>
</dbReference>
<evidence type="ECO:0000256" key="6">
    <source>
        <dbReference type="SAM" id="Phobius"/>
    </source>
</evidence>
<dbReference type="PROSITE" id="PS00136">
    <property type="entry name" value="SUBTILASE_ASP"/>
    <property type="match status" value="1"/>
</dbReference>
<dbReference type="InterPro" id="IPR023827">
    <property type="entry name" value="Peptidase_S8_Asp-AS"/>
</dbReference>
<dbReference type="InterPro" id="IPR036852">
    <property type="entry name" value="Peptidase_S8/S53_dom_sf"/>
</dbReference>
<dbReference type="InterPro" id="IPR050131">
    <property type="entry name" value="Peptidase_S8_subtilisin-like"/>
</dbReference>
<dbReference type="InterPro" id="IPR000209">
    <property type="entry name" value="Peptidase_S8/S53_dom"/>
</dbReference>
<dbReference type="SUPFAM" id="SSF52743">
    <property type="entry name" value="Subtilisin-like"/>
    <property type="match status" value="1"/>
</dbReference>
<dbReference type="PIRSF" id="PIRSF037894">
    <property type="entry name" value="Subtilisin_rel_CspABC"/>
    <property type="match status" value="1"/>
</dbReference>
<feature type="domain" description="Peptidase S8/S53" evidence="7">
    <location>
        <begin position="421"/>
        <end position="512"/>
    </location>
</feature>
<accession>A0A1M6Y8C4</accession>
<evidence type="ECO:0000313" key="9">
    <source>
        <dbReference type="Proteomes" id="UP000184386"/>
    </source>
</evidence>
<comment type="caution">
    <text evidence="5">Lacks conserved residue(s) required for the propagation of feature annotation.</text>
</comment>
<dbReference type="RefSeq" id="WP_073278880.1">
    <property type="nucleotide sequence ID" value="NZ_FRAC01000024.1"/>
</dbReference>
<feature type="transmembrane region" description="Helical" evidence="6">
    <location>
        <begin position="498"/>
        <end position="520"/>
    </location>
</feature>
<keyword evidence="2" id="KW-0645">Protease</keyword>
<dbReference type="PROSITE" id="PS51892">
    <property type="entry name" value="SUBTILASE"/>
    <property type="match status" value="1"/>
</dbReference>
<evidence type="ECO:0000313" key="8">
    <source>
        <dbReference type="EMBL" id="SHL14392.1"/>
    </source>
</evidence>
<dbReference type="InterPro" id="IPR034045">
    <property type="entry name" value="Pep_S8_CspA-like"/>
</dbReference>
<evidence type="ECO:0000256" key="4">
    <source>
        <dbReference type="ARBA" id="ARBA00022825"/>
    </source>
</evidence>
<name>A0A1M6Y8C4_9FIRM</name>